<dbReference type="Proteomes" id="UP000051574">
    <property type="component" value="Unassembled WGS sequence"/>
</dbReference>
<protein>
    <submittedName>
        <fullName evidence="1">Uncharacterized protein</fullName>
    </submittedName>
</protein>
<sequence>MNIPSPNIPSFISNTIKPIGNVTATTLHNMKELQQSTVNNVVKPMSHATSTAMHKIGDLQDEAAGVMEGIFDFGMAGIRKGLRLTGLQDNLADKTKLDSIKVSKQIDIPLSQSQPKFHKASKLMKVPHVTSEDAKVAPHDETVWINPLSKDSPNFDGEILLEKSPVGGAPPVVPTIQTEDATSPDPEYEDVTDLATTTAKLRSLLQQKTSESNLNTPAVSPLPTDDPNKTFVAPLEYAGRYAAHASSDDVEVDGALPSLYKFCARTATGVFHNTLNTLKTALPGNISDQHEHGRDDPMFDRNWDSGNWMYVASGVGVCIRSAVVWLKWLSVDSCCCRLMIFQVVRRDC</sequence>
<name>A0A0T6BEZ0_9SCAR</name>
<dbReference type="AlphaFoldDB" id="A0A0T6BEZ0"/>
<reference evidence="1 2" key="1">
    <citation type="submission" date="2015-09" db="EMBL/GenBank/DDBJ databases">
        <title>Draft genome of the scarab beetle Oryctes borbonicus.</title>
        <authorList>
            <person name="Meyer J.M."/>
            <person name="Markov G.V."/>
            <person name="Baskaran P."/>
            <person name="Herrmann M."/>
            <person name="Sommer R.J."/>
            <person name="Roedelsperger C."/>
        </authorList>
    </citation>
    <scope>NUCLEOTIDE SEQUENCE [LARGE SCALE GENOMIC DNA]</scope>
    <source>
        <strain evidence="1">OB123</strain>
        <tissue evidence="1">Whole animal</tissue>
    </source>
</reference>
<comment type="caution">
    <text evidence="1">The sequence shown here is derived from an EMBL/GenBank/DDBJ whole genome shotgun (WGS) entry which is preliminary data.</text>
</comment>
<keyword evidence="2" id="KW-1185">Reference proteome</keyword>
<accession>A0A0T6BEZ0</accession>
<dbReference type="EMBL" id="LJIG01001036">
    <property type="protein sequence ID" value="KRT85904.1"/>
    <property type="molecule type" value="Genomic_DNA"/>
</dbReference>
<gene>
    <name evidence="1" type="ORF">AMK59_1220</name>
</gene>
<dbReference type="OrthoDB" id="5582218at2759"/>
<organism evidence="1 2">
    <name type="scientific">Oryctes borbonicus</name>
    <dbReference type="NCBI Taxonomy" id="1629725"/>
    <lineage>
        <taxon>Eukaryota</taxon>
        <taxon>Metazoa</taxon>
        <taxon>Ecdysozoa</taxon>
        <taxon>Arthropoda</taxon>
        <taxon>Hexapoda</taxon>
        <taxon>Insecta</taxon>
        <taxon>Pterygota</taxon>
        <taxon>Neoptera</taxon>
        <taxon>Endopterygota</taxon>
        <taxon>Coleoptera</taxon>
        <taxon>Polyphaga</taxon>
        <taxon>Scarabaeiformia</taxon>
        <taxon>Scarabaeidae</taxon>
        <taxon>Dynastinae</taxon>
        <taxon>Oryctes</taxon>
    </lineage>
</organism>
<proteinExistence type="predicted"/>
<evidence type="ECO:0000313" key="1">
    <source>
        <dbReference type="EMBL" id="KRT85904.1"/>
    </source>
</evidence>
<evidence type="ECO:0000313" key="2">
    <source>
        <dbReference type="Proteomes" id="UP000051574"/>
    </source>
</evidence>